<protein>
    <recommendedName>
        <fullName evidence="2">HNH nuclease domain-containing protein</fullName>
    </recommendedName>
</protein>
<gene>
    <name evidence="3" type="ORF">PT974_01980</name>
</gene>
<feature type="compositionally biased region" description="Low complexity" evidence="1">
    <location>
        <begin position="142"/>
        <end position="154"/>
    </location>
</feature>
<dbReference type="Pfam" id="PF13391">
    <property type="entry name" value="HNH_2"/>
    <property type="match status" value="1"/>
</dbReference>
<feature type="region of interest" description="Disordered" evidence="1">
    <location>
        <begin position="142"/>
        <end position="207"/>
    </location>
</feature>
<dbReference type="EMBL" id="JAVFKD010000002">
    <property type="protein sequence ID" value="KAK5996643.1"/>
    <property type="molecule type" value="Genomic_DNA"/>
</dbReference>
<feature type="region of interest" description="Disordered" evidence="1">
    <location>
        <begin position="1"/>
        <end position="22"/>
    </location>
</feature>
<evidence type="ECO:0000259" key="2">
    <source>
        <dbReference type="Pfam" id="PF13391"/>
    </source>
</evidence>
<comment type="caution">
    <text evidence="3">The sequence shown here is derived from an EMBL/GenBank/DDBJ whole genome shotgun (WGS) entry which is preliminary data.</text>
</comment>
<keyword evidence="4" id="KW-1185">Reference proteome</keyword>
<name>A0ABR0SWW2_9HYPO</name>
<feature type="compositionally biased region" description="Polar residues" evidence="1">
    <location>
        <begin position="155"/>
        <end position="192"/>
    </location>
</feature>
<dbReference type="Proteomes" id="UP001338125">
    <property type="component" value="Unassembled WGS sequence"/>
</dbReference>
<dbReference type="InterPro" id="IPR003615">
    <property type="entry name" value="HNH_nuc"/>
</dbReference>
<proteinExistence type="predicted"/>
<feature type="domain" description="HNH nuclease" evidence="2">
    <location>
        <begin position="219"/>
        <end position="296"/>
    </location>
</feature>
<evidence type="ECO:0000313" key="3">
    <source>
        <dbReference type="EMBL" id="KAK5996643.1"/>
    </source>
</evidence>
<feature type="compositionally biased region" description="Polar residues" evidence="1">
    <location>
        <begin position="1"/>
        <end position="15"/>
    </location>
</feature>
<accession>A0ABR0SWW2</accession>
<evidence type="ECO:0000313" key="4">
    <source>
        <dbReference type="Proteomes" id="UP001338125"/>
    </source>
</evidence>
<reference evidence="3 4" key="1">
    <citation type="submission" date="2024-01" db="EMBL/GenBank/DDBJ databases">
        <title>Complete genome of Cladobotryum mycophilum ATHUM6906.</title>
        <authorList>
            <person name="Christinaki A.C."/>
            <person name="Myridakis A.I."/>
            <person name="Kouvelis V.N."/>
        </authorList>
    </citation>
    <scope>NUCLEOTIDE SEQUENCE [LARGE SCALE GENOMIC DNA]</scope>
    <source>
        <strain evidence="3 4">ATHUM6906</strain>
    </source>
</reference>
<organism evidence="3 4">
    <name type="scientific">Cladobotryum mycophilum</name>
    <dbReference type="NCBI Taxonomy" id="491253"/>
    <lineage>
        <taxon>Eukaryota</taxon>
        <taxon>Fungi</taxon>
        <taxon>Dikarya</taxon>
        <taxon>Ascomycota</taxon>
        <taxon>Pezizomycotina</taxon>
        <taxon>Sordariomycetes</taxon>
        <taxon>Hypocreomycetidae</taxon>
        <taxon>Hypocreales</taxon>
        <taxon>Hypocreaceae</taxon>
        <taxon>Cladobotryum</taxon>
    </lineage>
</organism>
<sequence>MEGEQQSQQAGPTSSMDDELPSKLYDAYQRDPRFREYVADIPVTEPVLDYVTEVEVRLEIVREVQLLCHGVPRFQLTAPMFAVFMIAPLDQLRITVDKLRNDPPEMQEDDQSDIRDRTVTVPFFDFFSTYSSQTVHDAIRSYIPRGGRPRGSGSVTPINTESPLSSRQHQRSTSSPTIQGHYTLSEASAQGESLSLPRSPRARSGEAVSKCKIRDGNVCIVAGTSDPEAAHIFPFATSFKMAFSNLNMLLKMFWGFDTYERWSRQYQSSGIIESPKNLLSFNHQLHFWWDHSKFALKPLRQTGNSIIVQWHWLKRPSLKMNQVIPHNANLRDYIDPQGWGDNFFLRKSGRVVETGQLFTIHAANPDHLPSFELLELQWDLLRIAAICGAAEAYDEALDYDSEDDDFALSYHAQEESLFDNELEC</sequence>
<evidence type="ECO:0000256" key="1">
    <source>
        <dbReference type="SAM" id="MobiDB-lite"/>
    </source>
</evidence>